<comment type="similarity">
    <text evidence="7">Belongs to the binding-protein-dependent transport system permease family.</text>
</comment>
<evidence type="ECO:0000256" key="3">
    <source>
        <dbReference type="ARBA" id="ARBA00022475"/>
    </source>
</evidence>
<dbReference type="InterPro" id="IPR035906">
    <property type="entry name" value="MetI-like_sf"/>
</dbReference>
<keyword evidence="4 7" id="KW-0812">Transmembrane</keyword>
<evidence type="ECO:0000259" key="8">
    <source>
        <dbReference type="PROSITE" id="PS50928"/>
    </source>
</evidence>
<feature type="transmembrane region" description="Helical" evidence="7">
    <location>
        <begin position="256"/>
        <end position="277"/>
    </location>
</feature>
<feature type="transmembrane region" description="Helical" evidence="7">
    <location>
        <begin position="28"/>
        <end position="49"/>
    </location>
</feature>
<sequence>MFMRTLRAPKEHESPFARFTRRFLSDRLGTTFLVFLLVLIAVGLLAPLLSPYDPDAQDLGSAFAPSSAAHLLGTDEVGRDYLSRMLHAIRPTLLAGVLATALSLLIGLPTGLAAGYFRGAIDATLSRVTDAIMAIPSLLFALALVAILGPGIRTVILAIGVANAPRFFRVARSIALVIRQETYIEASRSLGISHSRILRTHVLPNMASPLIVQISMTIGFSILFEAGLSFLGLGVQAPEASWGSMLRNATAYASENIGLVLWPGLAILVVVLAFNTVGDSVRDSLGREQRKF</sequence>
<evidence type="ECO:0000256" key="1">
    <source>
        <dbReference type="ARBA" id="ARBA00004651"/>
    </source>
</evidence>
<keyword evidence="10" id="KW-1185">Reference proteome</keyword>
<dbReference type="InterPro" id="IPR025966">
    <property type="entry name" value="OppC_N"/>
</dbReference>
<dbReference type="Proteomes" id="UP001500984">
    <property type="component" value="Unassembled WGS sequence"/>
</dbReference>
<dbReference type="SUPFAM" id="SSF161098">
    <property type="entry name" value="MetI-like"/>
    <property type="match status" value="1"/>
</dbReference>
<feature type="domain" description="ABC transmembrane type-1" evidence="8">
    <location>
        <begin position="89"/>
        <end position="278"/>
    </location>
</feature>
<dbReference type="PROSITE" id="PS50928">
    <property type="entry name" value="ABC_TM1"/>
    <property type="match status" value="1"/>
</dbReference>
<dbReference type="CDD" id="cd06261">
    <property type="entry name" value="TM_PBP2"/>
    <property type="match status" value="1"/>
</dbReference>
<dbReference type="PANTHER" id="PTHR43386:SF25">
    <property type="entry name" value="PEPTIDE ABC TRANSPORTER PERMEASE PROTEIN"/>
    <property type="match status" value="1"/>
</dbReference>
<dbReference type="InterPro" id="IPR000515">
    <property type="entry name" value="MetI-like"/>
</dbReference>
<gene>
    <name evidence="9" type="ORF">GCM10009823_12400</name>
</gene>
<evidence type="ECO:0000313" key="10">
    <source>
        <dbReference type="Proteomes" id="UP001500984"/>
    </source>
</evidence>
<dbReference type="Pfam" id="PF12911">
    <property type="entry name" value="OppC_N"/>
    <property type="match status" value="1"/>
</dbReference>
<reference evidence="9 10" key="1">
    <citation type="journal article" date="2019" name="Int. J. Syst. Evol. Microbiol.">
        <title>The Global Catalogue of Microorganisms (GCM) 10K type strain sequencing project: providing services to taxonomists for standard genome sequencing and annotation.</title>
        <authorList>
            <consortium name="The Broad Institute Genomics Platform"/>
            <consortium name="The Broad Institute Genome Sequencing Center for Infectious Disease"/>
            <person name="Wu L."/>
            <person name="Ma J."/>
        </authorList>
    </citation>
    <scope>NUCLEOTIDE SEQUENCE [LARGE SCALE GENOMIC DNA]</scope>
    <source>
        <strain evidence="9 10">JCM 15900</strain>
    </source>
</reference>
<accession>A0ABN2WJF5</accession>
<protein>
    <submittedName>
        <fullName evidence="9">ABC transporter permease</fullName>
    </submittedName>
</protein>
<feature type="transmembrane region" description="Helical" evidence="7">
    <location>
        <begin position="138"/>
        <end position="162"/>
    </location>
</feature>
<feature type="transmembrane region" description="Helical" evidence="7">
    <location>
        <begin position="210"/>
        <end position="235"/>
    </location>
</feature>
<evidence type="ECO:0000256" key="6">
    <source>
        <dbReference type="ARBA" id="ARBA00023136"/>
    </source>
</evidence>
<evidence type="ECO:0000256" key="7">
    <source>
        <dbReference type="RuleBase" id="RU363032"/>
    </source>
</evidence>
<proteinExistence type="inferred from homology"/>
<feature type="transmembrane region" description="Helical" evidence="7">
    <location>
        <begin position="93"/>
        <end position="117"/>
    </location>
</feature>
<dbReference type="InterPro" id="IPR050366">
    <property type="entry name" value="BP-dependent_transpt_permease"/>
</dbReference>
<dbReference type="EMBL" id="BAAAPZ010000004">
    <property type="protein sequence ID" value="GAA2093815.1"/>
    <property type="molecule type" value="Genomic_DNA"/>
</dbReference>
<organism evidence="9 10">
    <name type="scientific">Brevibacterium salitolerans</name>
    <dbReference type="NCBI Taxonomy" id="1403566"/>
    <lineage>
        <taxon>Bacteria</taxon>
        <taxon>Bacillati</taxon>
        <taxon>Actinomycetota</taxon>
        <taxon>Actinomycetes</taxon>
        <taxon>Micrococcales</taxon>
        <taxon>Brevibacteriaceae</taxon>
        <taxon>Brevibacterium</taxon>
    </lineage>
</organism>
<keyword evidence="6 7" id="KW-0472">Membrane</keyword>
<comment type="subcellular location">
    <subcellularLocation>
        <location evidence="1 7">Cell membrane</location>
        <topology evidence="1 7">Multi-pass membrane protein</topology>
    </subcellularLocation>
</comment>
<dbReference type="Pfam" id="PF00528">
    <property type="entry name" value="BPD_transp_1"/>
    <property type="match status" value="1"/>
</dbReference>
<evidence type="ECO:0000256" key="4">
    <source>
        <dbReference type="ARBA" id="ARBA00022692"/>
    </source>
</evidence>
<dbReference type="Gene3D" id="1.10.3720.10">
    <property type="entry name" value="MetI-like"/>
    <property type="match status" value="1"/>
</dbReference>
<comment type="caution">
    <text evidence="9">The sequence shown here is derived from an EMBL/GenBank/DDBJ whole genome shotgun (WGS) entry which is preliminary data.</text>
</comment>
<evidence type="ECO:0000313" key="9">
    <source>
        <dbReference type="EMBL" id="GAA2093815.1"/>
    </source>
</evidence>
<name>A0ABN2WJF5_9MICO</name>
<evidence type="ECO:0000256" key="5">
    <source>
        <dbReference type="ARBA" id="ARBA00022989"/>
    </source>
</evidence>
<keyword evidence="2 7" id="KW-0813">Transport</keyword>
<keyword evidence="5 7" id="KW-1133">Transmembrane helix</keyword>
<dbReference type="PANTHER" id="PTHR43386">
    <property type="entry name" value="OLIGOPEPTIDE TRANSPORT SYSTEM PERMEASE PROTEIN APPC"/>
    <property type="match status" value="1"/>
</dbReference>
<evidence type="ECO:0000256" key="2">
    <source>
        <dbReference type="ARBA" id="ARBA00022448"/>
    </source>
</evidence>
<keyword evidence="3" id="KW-1003">Cell membrane</keyword>